<evidence type="ECO:0000259" key="1">
    <source>
        <dbReference type="SMART" id="SM00849"/>
    </source>
</evidence>
<dbReference type="SMART" id="SM00849">
    <property type="entry name" value="Lactamase_B"/>
    <property type="match status" value="1"/>
</dbReference>
<dbReference type="Pfam" id="PF00753">
    <property type="entry name" value="Lactamase_B"/>
    <property type="match status" value="1"/>
</dbReference>
<dbReference type="AlphaFoldDB" id="A0A292YMF0"/>
<comment type="caution">
    <text evidence="2">The sequence shown here is derived from an EMBL/GenBank/DDBJ whole genome shotgun (WGS) entry which is preliminary data.</text>
</comment>
<name>A0A292YMF0_9BACL</name>
<dbReference type="InterPro" id="IPR036866">
    <property type="entry name" value="RibonucZ/Hydroxyglut_hydro"/>
</dbReference>
<evidence type="ECO:0000313" key="3">
    <source>
        <dbReference type="Proteomes" id="UP000217785"/>
    </source>
</evidence>
<reference evidence="3" key="1">
    <citation type="submission" date="2017-07" db="EMBL/GenBank/DDBJ databases">
        <title>Draft genome sequence of Effusibacillus lacus strain skLN1.</title>
        <authorList>
            <person name="Watanabe M."/>
            <person name="Kojima H."/>
            <person name="Fukui M."/>
        </authorList>
    </citation>
    <scope>NUCLEOTIDE SEQUENCE [LARGE SCALE GENOMIC DNA]</scope>
    <source>
        <strain evidence="3">skLN1</strain>
    </source>
</reference>
<accession>A0A292YMF0</accession>
<sequence length="327" mass="37341">MPQTVQLQRPCKGVVSIAIPTPYAIGDVNVYLLEGETLTLVDTGNYTKEAWNALVKGIEAAGYRVTDLKQVVLTHFHEDHTGLAHRLKERTGATVLSHPDTAIWLREEADFMEWRTRFFQEMYGRAGLTREQIYQIHEKYLYWRKYGHSCEVDQTLNDGDQLPALPEWRVLYTPGHSHTHLSLYRESDQTMLLGDHLIAHISSNAFMEPTVRSGEGRVKSLIRYWAELQKLKAIPIRIGLSGHGVPITDHVSLIERRYGSILRRCNQIAGLLADGEQNTLQLALRLFPNHQNQMALILSETLGHLDWLEAEGRIHKISRSGVDWYSV</sequence>
<dbReference type="RefSeq" id="WP_165912674.1">
    <property type="nucleotide sequence ID" value="NZ_BDUF01000043.1"/>
</dbReference>
<dbReference type="Gene3D" id="3.60.15.10">
    <property type="entry name" value="Ribonuclease Z/Hydroxyacylglutathione hydrolase-like"/>
    <property type="match status" value="1"/>
</dbReference>
<organism evidence="2 3">
    <name type="scientific">Effusibacillus lacus</name>
    <dbReference type="NCBI Taxonomy" id="1348429"/>
    <lineage>
        <taxon>Bacteria</taxon>
        <taxon>Bacillati</taxon>
        <taxon>Bacillota</taxon>
        <taxon>Bacilli</taxon>
        <taxon>Bacillales</taxon>
        <taxon>Alicyclobacillaceae</taxon>
        <taxon>Effusibacillus</taxon>
    </lineage>
</organism>
<dbReference type="InterPro" id="IPR001279">
    <property type="entry name" value="Metallo-B-lactamas"/>
</dbReference>
<dbReference type="EMBL" id="BDUF01000043">
    <property type="protein sequence ID" value="GAX89943.1"/>
    <property type="molecule type" value="Genomic_DNA"/>
</dbReference>
<dbReference type="PANTHER" id="PTHR23131:SF4">
    <property type="entry name" value="METALLO-BETA-LACTAMASE SUPERFAMILY POTEIN"/>
    <property type="match status" value="1"/>
</dbReference>
<gene>
    <name evidence="2" type="ORF">EFBL_1569</name>
</gene>
<dbReference type="GO" id="GO:0016787">
    <property type="term" value="F:hydrolase activity"/>
    <property type="evidence" value="ECO:0007669"/>
    <property type="project" value="UniProtKB-KW"/>
</dbReference>
<feature type="domain" description="Metallo-beta-lactamase" evidence="1">
    <location>
        <begin position="27"/>
        <end position="243"/>
    </location>
</feature>
<dbReference type="InterPro" id="IPR050662">
    <property type="entry name" value="Sec-metab_biosynth-thioest"/>
</dbReference>
<proteinExistence type="predicted"/>
<dbReference type="PANTHER" id="PTHR23131">
    <property type="entry name" value="ENDORIBONUCLEASE LACTB2"/>
    <property type="match status" value="1"/>
</dbReference>
<evidence type="ECO:0000313" key="2">
    <source>
        <dbReference type="EMBL" id="GAX89943.1"/>
    </source>
</evidence>
<keyword evidence="3" id="KW-1185">Reference proteome</keyword>
<keyword evidence="2" id="KW-0378">Hydrolase</keyword>
<dbReference type="SUPFAM" id="SSF56281">
    <property type="entry name" value="Metallo-hydrolase/oxidoreductase"/>
    <property type="match status" value="1"/>
</dbReference>
<dbReference type="Proteomes" id="UP000217785">
    <property type="component" value="Unassembled WGS sequence"/>
</dbReference>
<protein>
    <submittedName>
        <fullName evidence="2">Hydrolase glyoxylase</fullName>
    </submittedName>
</protein>